<protein>
    <submittedName>
        <fullName evidence="3">GDSL-type esterase/lipase family protein</fullName>
    </submittedName>
</protein>
<feature type="domain" description="SGNH hydrolase-type esterase" evidence="2">
    <location>
        <begin position="82"/>
        <end position="244"/>
    </location>
</feature>
<sequence>MSTLAPSFAPSFLAQRLPAALLALGALTLPLAAQAQTAPAPTQTSAEQEAEQRLHTDWAWTARYRDQNAIDQRGEARPRIVLLGDSITQGWFDLDRAFFTPGRIGRGIGGQTTSQMLLRFRQDVIDLDPDVVQIMAGTNDIAANTGPMTDEQIEGNIRSMVELAQAHGIRVILASIPPADQFPWRPGLDTGPRIVRLNAWLKAYAAKTGSTYADYWSALKGEGLGARAGLTKDHVHPTPAGYAVMDKVAEQAFQNALAQPAPAKTLAAKVP</sequence>
<dbReference type="Gene3D" id="3.40.50.1110">
    <property type="entry name" value="SGNH hydrolase"/>
    <property type="match status" value="1"/>
</dbReference>
<evidence type="ECO:0000259" key="2">
    <source>
        <dbReference type="Pfam" id="PF13472"/>
    </source>
</evidence>
<feature type="signal peptide" evidence="1">
    <location>
        <begin position="1"/>
        <end position="35"/>
    </location>
</feature>
<keyword evidence="1" id="KW-0732">Signal</keyword>
<dbReference type="InterPro" id="IPR051532">
    <property type="entry name" value="Ester_Hydrolysis_Enzymes"/>
</dbReference>
<feature type="chain" id="PRO_5045051519" evidence="1">
    <location>
        <begin position="36"/>
        <end position="271"/>
    </location>
</feature>
<dbReference type="Pfam" id="PF13472">
    <property type="entry name" value="Lipase_GDSL_2"/>
    <property type="match status" value="1"/>
</dbReference>
<name>A0ABT0BIS2_9SPHN</name>
<comment type="caution">
    <text evidence="3">The sequence shown here is derived from an EMBL/GenBank/DDBJ whole genome shotgun (WGS) entry which is preliminary data.</text>
</comment>
<evidence type="ECO:0000256" key="1">
    <source>
        <dbReference type="SAM" id="SignalP"/>
    </source>
</evidence>
<dbReference type="SUPFAM" id="SSF52266">
    <property type="entry name" value="SGNH hydrolase"/>
    <property type="match status" value="1"/>
</dbReference>
<gene>
    <name evidence="3" type="ORF">MTR62_20045</name>
</gene>
<dbReference type="RefSeq" id="WP_244024276.1">
    <property type="nucleotide sequence ID" value="NZ_JALHLF010000181.1"/>
</dbReference>
<dbReference type="Proteomes" id="UP001162881">
    <property type="component" value="Unassembled WGS sequence"/>
</dbReference>
<dbReference type="PANTHER" id="PTHR30383">
    <property type="entry name" value="THIOESTERASE 1/PROTEASE 1/LYSOPHOSPHOLIPASE L1"/>
    <property type="match status" value="1"/>
</dbReference>
<dbReference type="InterPro" id="IPR013830">
    <property type="entry name" value="SGNH_hydro"/>
</dbReference>
<reference evidence="3" key="1">
    <citation type="submission" date="2022-03" db="EMBL/GenBank/DDBJ databases">
        <title>Identification of a novel bacterium isolated from mangrove sediments.</title>
        <authorList>
            <person name="Pan X."/>
        </authorList>
    </citation>
    <scope>NUCLEOTIDE SEQUENCE</scope>
    <source>
        <strain evidence="3">B1949</strain>
    </source>
</reference>
<organism evidence="3 4">
    <name type="scientific">Novosphingobium organovorum</name>
    <dbReference type="NCBI Taxonomy" id="2930092"/>
    <lineage>
        <taxon>Bacteria</taxon>
        <taxon>Pseudomonadati</taxon>
        <taxon>Pseudomonadota</taxon>
        <taxon>Alphaproteobacteria</taxon>
        <taxon>Sphingomonadales</taxon>
        <taxon>Sphingomonadaceae</taxon>
        <taxon>Novosphingobium</taxon>
    </lineage>
</organism>
<dbReference type="PANTHER" id="PTHR30383:SF5">
    <property type="entry name" value="SGNH HYDROLASE-TYPE ESTERASE DOMAIN-CONTAINING PROTEIN"/>
    <property type="match status" value="1"/>
</dbReference>
<accession>A0ABT0BIS2</accession>
<evidence type="ECO:0000313" key="4">
    <source>
        <dbReference type="Proteomes" id="UP001162881"/>
    </source>
</evidence>
<dbReference type="EMBL" id="JALHLF010000181">
    <property type="protein sequence ID" value="MCJ2184960.1"/>
    <property type="molecule type" value="Genomic_DNA"/>
</dbReference>
<evidence type="ECO:0000313" key="3">
    <source>
        <dbReference type="EMBL" id="MCJ2184960.1"/>
    </source>
</evidence>
<keyword evidence="4" id="KW-1185">Reference proteome</keyword>
<proteinExistence type="predicted"/>
<dbReference type="InterPro" id="IPR036514">
    <property type="entry name" value="SGNH_hydro_sf"/>
</dbReference>